<dbReference type="InterPro" id="IPR019770">
    <property type="entry name" value="TIF_eIF_4E_CS"/>
</dbReference>
<keyword evidence="1" id="KW-0396">Initiation factor</keyword>
<dbReference type="PANTHER" id="PTHR11960:SF18">
    <property type="entry name" value="EUKARYOTIC TRANSLATION INITIATION FACTOR 4E HOMOLOGOUS PROTEIN, ISOFORM B"/>
    <property type="match status" value="1"/>
</dbReference>
<dbReference type="Proteomes" id="UP000051530">
    <property type="component" value="Unassembled WGS sequence"/>
</dbReference>
<proteinExistence type="inferred from homology"/>
<name>A0A0R0LZQ1_9MICR</name>
<dbReference type="PROSITE" id="PS00813">
    <property type="entry name" value="IF4E"/>
    <property type="match status" value="1"/>
</dbReference>
<dbReference type="Pfam" id="PF01652">
    <property type="entry name" value="IF4E"/>
    <property type="match status" value="1"/>
</dbReference>
<accession>A0A0R0LZQ1</accession>
<reference evidence="2 3" key="1">
    <citation type="submission" date="2015-07" db="EMBL/GenBank/DDBJ databases">
        <title>The genome of Pseudoloma neurophilia, a relevant intracellular parasite of the zebrafish.</title>
        <authorList>
            <person name="Ndikumana S."/>
            <person name="Pelin A."/>
            <person name="Sanders J."/>
            <person name="Corradi N."/>
        </authorList>
    </citation>
    <scope>NUCLEOTIDE SEQUENCE [LARGE SCALE GENOMIC DNA]</scope>
    <source>
        <strain evidence="2 3">MK1</strain>
    </source>
</reference>
<dbReference type="EMBL" id="LGUB01000640">
    <property type="protein sequence ID" value="KRH92846.1"/>
    <property type="molecule type" value="Genomic_DNA"/>
</dbReference>
<keyword evidence="3" id="KW-1185">Reference proteome</keyword>
<evidence type="ECO:0000256" key="1">
    <source>
        <dbReference type="RuleBase" id="RU004374"/>
    </source>
</evidence>
<organism evidence="2 3">
    <name type="scientific">Pseudoloma neurophilia</name>
    <dbReference type="NCBI Taxonomy" id="146866"/>
    <lineage>
        <taxon>Eukaryota</taxon>
        <taxon>Fungi</taxon>
        <taxon>Fungi incertae sedis</taxon>
        <taxon>Microsporidia</taxon>
        <taxon>Pseudoloma</taxon>
    </lineage>
</organism>
<gene>
    <name evidence="2" type="ORF">M153_24790001206</name>
</gene>
<dbReference type="InterPro" id="IPR023398">
    <property type="entry name" value="TIF_eIF4e-like"/>
</dbReference>
<dbReference type="InterPro" id="IPR001040">
    <property type="entry name" value="TIF_eIF_4E"/>
</dbReference>
<keyword evidence="1" id="KW-0694">RNA-binding</keyword>
<sequence>MPIFLPTPYTVKTSTRPSCKKEAFNFQNSLKKLCTLRTVENMNYFLGHVDFENIDTITDICIFKEGIEPLWEDQANINGGKWIIKVKREVVVRLFQKMMVHLLVDTFESLKVNGIVMSFRVRNAMITLWTNAEKNNERVIQEIKKILDIDFYLAIEYKDNSTSLQDKSSFRNTKTHNA</sequence>
<dbReference type="GO" id="GO:0000340">
    <property type="term" value="F:RNA 7-methylguanosine cap binding"/>
    <property type="evidence" value="ECO:0007669"/>
    <property type="project" value="TreeGrafter"/>
</dbReference>
<dbReference type="GO" id="GO:0016281">
    <property type="term" value="C:eukaryotic translation initiation factor 4F complex"/>
    <property type="evidence" value="ECO:0007669"/>
    <property type="project" value="TreeGrafter"/>
</dbReference>
<evidence type="ECO:0000313" key="2">
    <source>
        <dbReference type="EMBL" id="KRH92846.1"/>
    </source>
</evidence>
<dbReference type="SUPFAM" id="SSF55418">
    <property type="entry name" value="eIF4e-like"/>
    <property type="match status" value="1"/>
</dbReference>
<dbReference type="VEuPathDB" id="MicrosporidiaDB:M153_24790001206"/>
<protein>
    <submittedName>
        <fullName evidence="2">Putative mRNA cap-binding protein</fullName>
    </submittedName>
</protein>
<comment type="similarity">
    <text evidence="1">Belongs to the eukaryotic initiation factor 4E family.</text>
</comment>
<evidence type="ECO:0000313" key="3">
    <source>
        <dbReference type="Proteomes" id="UP000051530"/>
    </source>
</evidence>
<dbReference type="OrthoDB" id="590761at2759"/>
<dbReference type="AlphaFoldDB" id="A0A0R0LZQ1"/>
<dbReference type="GO" id="GO:0003743">
    <property type="term" value="F:translation initiation factor activity"/>
    <property type="evidence" value="ECO:0007669"/>
    <property type="project" value="UniProtKB-KW"/>
</dbReference>
<comment type="caution">
    <text evidence="2">The sequence shown here is derived from an EMBL/GenBank/DDBJ whole genome shotgun (WGS) entry which is preliminary data.</text>
</comment>
<keyword evidence="1" id="KW-0648">Protein biosynthesis</keyword>
<dbReference type="PANTHER" id="PTHR11960">
    <property type="entry name" value="EUKARYOTIC TRANSLATION INITIATION FACTOR 4E RELATED"/>
    <property type="match status" value="1"/>
</dbReference>
<dbReference type="Gene3D" id="3.30.760.10">
    <property type="entry name" value="RNA Cap, Translation Initiation Factor Eif4e"/>
    <property type="match status" value="1"/>
</dbReference>